<dbReference type="PANTHER" id="PTHR13477">
    <property type="entry name" value="MITOCHONDRIAL 39S RIBOSOMAL PROTEIN L49"/>
    <property type="match status" value="1"/>
</dbReference>
<evidence type="ECO:0000313" key="8">
    <source>
        <dbReference type="EMBL" id="VDM56543.1"/>
    </source>
</evidence>
<evidence type="ECO:0000256" key="4">
    <source>
        <dbReference type="ARBA" id="ARBA00023128"/>
    </source>
</evidence>
<keyword evidence="4" id="KW-0496">Mitochondrion</keyword>
<comment type="subcellular location">
    <subcellularLocation>
        <location evidence="1">Mitochondrion</location>
    </subcellularLocation>
</comment>
<dbReference type="AlphaFoldDB" id="A0A0R3PK77"/>
<dbReference type="EMBL" id="UYYA01003839">
    <property type="protein sequence ID" value="VDM56543.1"/>
    <property type="molecule type" value="Genomic_DNA"/>
</dbReference>
<dbReference type="FunFam" id="3.30.780.10:FF:000009">
    <property type="entry name" value="39S ribosomal protein L49, mitochondrial"/>
    <property type="match status" value="1"/>
</dbReference>
<gene>
    <name evidence="8" type="ORF">ACOC_LOCUS4958</name>
</gene>
<proteinExistence type="inferred from homology"/>
<dbReference type="WBParaSite" id="ACOC_0000495701-mRNA-1">
    <property type="protein sequence ID" value="ACOC_0000495701-mRNA-1"/>
    <property type="gene ID" value="ACOC_0000495701"/>
</dbReference>
<dbReference type="OrthoDB" id="19439at2759"/>
<keyword evidence="9" id="KW-1185">Reference proteome</keyword>
<name>A0A0R3PK77_ANGCS</name>
<reference evidence="8 9" key="2">
    <citation type="submission" date="2018-11" db="EMBL/GenBank/DDBJ databases">
        <authorList>
            <consortium name="Pathogen Informatics"/>
        </authorList>
    </citation>
    <scope>NUCLEOTIDE SEQUENCE [LARGE SCALE GENOMIC DNA]</scope>
    <source>
        <strain evidence="8 9">Costa Rica</strain>
    </source>
</reference>
<accession>A0A0R3PK77</accession>
<evidence type="ECO:0000256" key="7">
    <source>
        <dbReference type="ARBA" id="ARBA00035545"/>
    </source>
</evidence>
<comment type="similarity">
    <text evidence="2">Belongs to the mitochondrion-specific ribosomal protein mL49 family.</text>
</comment>
<dbReference type="STRING" id="334426.A0A0R3PK77"/>
<dbReference type="OMA" id="NPPEWKY"/>
<dbReference type="Pfam" id="PF05046">
    <property type="entry name" value="Img2"/>
    <property type="match status" value="1"/>
</dbReference>
<evidence type="ECO:0000256" key="2">
    <source>
        <dbReference type="ARBA" id="ARBA00005677"/>
    </source>
</evidence>
<evidence type="ECO:0000256" key="6">
    <source>
        <dbReference type="ARBA" id="ARBA00035191"/>
    </source>
</evidence>
<sequence>MLRFLCRVLLARNSSLRTLSTATDIEDDDSKPWINPWKHAVPKTTSTFTSVEECDIDWSFVERLMPHDVVPPLPVHESYPTPSGWQPPKGTSFLPLLLKTSIRYPPPNLPYYVRRKRDHTLPLYLNLKKDQLNEKTLDIDHVELVTMKGIDGDVFACEADLRQFLECELNRPVATHIDELKGRIVIKGADRSLVEKFLFSKGF</sequence>
<dbReference type="Proteomes" id="UP000267027">
    <property type="component" value="Unassembled WGS sequence"/>
</dbReference>
<keyword evidence="3" id="KW-0689">Ribosomal protein</keyword>
<evidence type="ECO:0000313" key="9">
    <source>
        <dbReference type="Proteomes" id="UP000267027"/>
    </source>
</evidence>
<organism evidence="10">
    <name type="scientific">Angiostrongylus costaricensis</name>
    <name type="common">Nematode worm</name>
    <dbReference type="NCBI Taxonomy" id="334426"/>
    <lineage>
        <taxon>Eukaryota</taxon>
        <taxon>Metazoa</taxon>
        <taxon>Ecdysozoa</taxon>
        <taxon>Nematoda</taxon>
        <taxon>Chromadorea</taxon>
        <taxon>Rhabditida</taxon>
        <taxon>Rhabditina</taxon>
        <taxon>Rhabditomorpha</taxon>
        <taxon>Strongyloidea</taxon>
        <taxon>Metastrongylidae</taxon>
        <taxon>Angiostrongylus</taxon>
    </lineage>
</organism>
<dbReference type="InterPro" id="IPR007740">
    <property type="entry name" value="Ribosomal_mL49"/>
</dbReference>
<reference evidence="10" key="1">
    <citation type="submission" date="2017-02" db="UniProtKB">
        <authorList>
            <consortium name="WormBaseParasite"/>
        </authorList>
    </citation>
    <scope>IDENTIFICATION</scope>
</reference>
<dbReference type="GO" id="GO:0003735">
    <property type="term" value="F:structural constituent of ribosome"/>
    <property type="evidence" value="ECO:0007669"/>
    <property type="project" value="InterPro"/>
</dbReference>
<evidence type="ECO:0000256" key="1">
    <source>
        <dbReference type="ARBA" id="ARBA00004173"/>
    </source>
</evidence>
<dbReference type="GO" id="GO:0005762">
    <property type="term" value="C:mitochondrial large ribosomal subunit"/>
    <property type="evidence" value="ECO:0007669"/>
    <property type="project" value="TreeGrafter"/>
</dbReference>
<keyword evidence="5" id="KW-0687">Ribonucleoprotein</keyword>
<evidence type="ECO:0000256" key="3">
    <source>
        <dbReference type="ARBA" id="ARBA00022980"/>
    </source>
</evidence>
<dbReference type="GO" id="GO:0006412">
    <property type="term" value="P:translation"/>
    <property type="evidence" value="ECO:0007669"/>
    <property type="project" value="InterPro"/>
</dbReference>
<evidence type="ECO:0000313" key="10">
    <source>
        <dbReference type="WBParaSite" id="ACOC_0000495701-mRNA-1"/>
    </source>
</evidence>
<evidence type="ECO:0000256" key="5">
    <source>
        <dbReference type="ARBA" id="ARBA00023274"/>
    </source>
</evidence>
<dbReference type="Gene3D" id="3.30.780.10">
    <property type="entry name" value="SUI1-like domain"/>
    <property type="match status" value="1"/>
</dbReference>
<protein>
    <recommendedName>
        <fullName evidence="6">Large ribosomal subunit protein mL49</fullName>
    </recommendedName>
    <alternativeName>
        <fullName evidence="7">39S ribosomal protein L49, mitochondrial</fullName>
    </alternativeName>
</protein>
<dbReference type="PANTHER" id="PTHR13477:SF0">
    <property type="entry name" value="LARGE RIBOSOMAL SUBUNIT PROTEIN ML49"/>
    <property type="match status" value="1"/>
</dbReference>